<dbReference type="SUPFAM" id="SSF53706">
    <property type="entry name" value="Formate dehydrogenase/DMSO reductase, domains 1-3"/>
    <property type="match status" value="1"/>
</dbReference>
<dbReference type="PROSITE" id="PS51669">
    <property type="entry name" value="4FE4S_MOW_BIS_MGD"/>
    <property type="match status" value="1"/>
</dbReference>
<sequence length="706" mass="75763">MPVQRSFCRFCHANCAILVETEGDRVVRVSGDRQDPVFGGYTCIKGRQLPEAHHHPERLLSSQKKGAHGFEPIATQAALDEIAAQLKPLIEEHGPDSVAIYAGTYSFQNSAGVASAMAFAQGLGTRHFYTSVTLDQPAKVYTAAQYGSWSGGGHVFGEADVAFFIGNNPIVSHYGPPGGLPPFSPSRRLRDAIAGGLKLIVADPRESDVAELAHIHLPVKPGEDPALLAGMIHVILQERLYDEAFVQVHVDGLAELKKAVAGFPPAVAAARAGVSEADLVAAARMFAGGRKGSASTGTGPEMAGNGTLTQYLVSSLNILCGRFCREGEKSSIPRIFTPVTPRRAQVNPPMKLWGEGYPASRFRGLTHLMFEMPCNVMADEILTPGPGQVKALISIGGNPMLAFPDQDKMARAIDALELFVSVDVRAEGVSARRSDYILAPLMSLERDDISSLSEWWYEIPYARYTEAILPRPGDLLDEYEMLWGLAKRLGTGLPLAGGPCPMDACPDKEAFLDLAVAGCVVPPSQVHADSPDGRAVIYHDRHPIVEPAEPGHEARFDLAAGAMPQQLMLYGRNDPAQQGYPFRLISRRSRHRFNSTGGHLSALRAKRTTNPAHIHPDDLEGLGVADGEMIRIASPHGEVHALAKASAALRRGVISMAHGYGDPDVGKDEVPLRGGSTNRLVSETAGYDPITGQALQSAIPVKVLRA</sequence>
<organism evidence="6 7">
    <name type="scientific">Blastomonas natatoria</name>
    <dbReference type="NCBI Taxonomy" id="34015"/>
    <lineage>
        <taxon>Bacteria</taxon>
        <taxon>Pseudomonadati</taxon>
        <taxon>Pseudomonadota</taxon>
        <taxon>Alphaproteobacteria</taxon>
        <taxon>Sphingomonadales</taxon>
        <taxon>Sphingomonadaceae</taxon>
        <taxon>Blastomonas</taxon>
    </lineage>
</organism>
<dbReference type="Gene3D" id="3.40.228.10">
    <property type="entry name" value="Dimethylsulfoxide Reductase, domain 2"/>
    <property type="match status" value="1"/>
</dbReference>
<dbReference type="Proteomes" id="UP000248014">
    <property type="component" value="Unassembled WGS sequence"/>
</dbReference>
<dbReference type="SUPFAM" id="SSF50692">
    <property type="entry name" value="ADC-like"/>
    <property type="match status" value="1"/>
</dbReference>
<feature type="domain" description="4Fe-4S Mo/W bis-MGD-type" evidence="5">
    <location>
        <begin position="1"/>
        <end position="57"/>
    </location>
</feature>
<dbReference type="InterPro" id="IPR006656">
    <property type="entry name" value="Mopterin_OxRdtase"/>
</dbReference>
<comment type="similarity">
    <text evidence="1">Belongs to the prokaryotic molybdopterin-containing oxidoreductase family.</text>
</comment>
<protein>
    <submittedName>
        <fullName evidence="6">Anaerobic selenocysteine-containing dehydrogenase</fullName>
    </submittedName>
</protein>
<proteinExistence type="inferred from homology"/>
<dbReference type="GO" id="GO:0046872">
    <property type="term" value="F:metal ion binding"/>
    <property type="evidence" value="ECO:0007669"/>
    <property type="project" value="UniProtKB-KW"/>
</dbReference>
<keyword evidence="4" id="KW-0411">Iron-sulfur</keyword>
<evidence type="ECO:0000313" key="7">
    <source>
        <dbReference type="Proteomes" id="UP000248014"/>
    </source>
</evidence>
<evidence type="ECO:0000256" key="3">
    <source>
        <dbReference type="ARBA" id="ARBA00023004"/>
    </source>
</evidence>
<dbReference type="InterPro" id="IPR006657">
    <property type="entry name" value="MoPterin_dinucl-bd_dom"/>
</dbReference>
<accession>A0A2V3VMY8</accession>
<dbReference type="Gene3D" id="2.20.25.90">
    <property type="entry name" value="ADC-like domains"/>
    <property type="match status" value="1"/>
</dbReference>
<evidence type="ECO:0000259" key="5">
    <source>
        <dbReference type="PROSITE" id="PS51669"/>
    </source>
</evidence>
<name>A0A2V3VMY8_9SPHN</name>
<dbReference type="RefSeq" id="WP_110297785.1">
    <property type="nucleotide sequence ID" value="NZ_QJJM01000003.1"/>
</dbReference>
<dbReference type="Pfam" id="PF00384">
    <property type="entry name" value="Molybdopterin"/>
    <property type="match status" value="1"/>
</dbReference>
<reference evidence="6 7" key="1">
    <citation type="submission" date="2018-05" db="EMBL/GenBank/DDBJ databases">
        <title>Genomic Encyclopedia of Type Strains, Phase IV (KMG-IV): sequencing the most valuable type-strain genomes for metagenomic binning, comparative biology and taxonomic classification.</title>
        <authorList>
            <person name="Goeker M."/>
        </authorList>
    </citation>
    <scope>NUCLEOTIDE SEQUENCE [LARGE SCALE GENOMIC DNA]</scope>
    <source>
        <strain evidence="6 7">DSM 3183</strain>
    </source>
</reference>
<dbReference type="Gene3D" id="2.40.40.20">
    <property type="match status" value="1"/>
</dbReference>
<dbReference type="EMBL" id="QJJM01000003">
    <property type="protein sequence ID" value="PXW77959.1"/>
    <property type="molecule type" value="Genomic_DNA"/>
</dbReference>
<dbReference type="Pfam" id="PF04879">
    <property type="entry name" value="Molybdop_Fe4S4"/>
    <property type="match status" value="1"/>
</dbReference>
<comment type="caution">
    <text evidence="6">The sequence shown here is derived from an EMBL/GenBank/DDBJ whole genome shotgun (WGS) entry which is preliminary data.</text>
</comment>
<dbReference type="InterPro" id="IPR009010">
    <property type="entry name" value="Asp_de-COase-like_dom_sf"/>
</dbReference>
<keyword evidence="7" id="KW-1185">Reference proteome</keyword>
<evidence type="ECO:0000256" key="4">
    <source>
        <dbReference type="ARBA" id="ARBA00023014"/>
    </source>
</evidence>
<dbReference type="AlphaFoldDB" id="A0A2V3VMY8"/>
<dbReference type="SMART" id="SM00926">
    <property type="entry name" value="Molybdop_Fe4S4"/>
    <property type="match status" value="1"/>
</dbReference>
<dbReference type="Pfam" id="PF01568">
    <property type="entry name" value="Molydop_binding"/>
    <property type="match status" value="1"/>
</dbReference>
<dbReference type="PANTHER" id="PTHR43742:SF2">
    <property type="entry name" value="ASSIMILATORY NITRATE REDUCTASE CATALYTIC SUBUNIT"/>
    <property type="match status" value="1"/>
</dbReference>
<dbReference type="GO" id="GO:0043546">
    <property type="term" value="F:molybdopterin cofactor binding"/>
    <property type="evidence" value="ECO:0007669"/>
    <property type="project" value="InterPro"/>
</dbReference>
<dbReference type="OrthoDB" id="9759518at2"/>
<dbReference type="InterPro" id="IPR050612">
    <property type="entry name" value="Prok_Mopterin_Oxidored"/>
</dbReference>
<keyword evidence="2" id="KW-0479">Metal-binding</keyword>
<keyword evidence="3" id="KW-0408">Iron</keyword>
<dbReference type="InterPro" id="IPR006963">
    <property type="entry name" value="Mopterin_OxRdtase_4Fe-4S_dom"/>
</dbReference>
<dbReference type="Gene3D" id="3.40.50.740">
    <property type="match status" value="1"/>
</dbReference>
<evidence type="ECO:0000313" key="6">
    <source>
        <dbReference type="EMBL" id="PXW77959.1"/>
    </source>
</evidence>
<evidence type="ECO:0000256" key="2">
    <source>
        <dbReference type="ARBA" id="ARBA00022723"/>
    </source>
</evidence>
<dbReference type="GO" id="GO:0051536">
    <property type="term" value="F:iron-sulfur cluster binding"/>
    <property type="evidence" value="ECO:0007669"/>
    <property type="project" value="UniProtKB-KW"/>
</dbReference>
<evidence type="ECO:0000256" key="1">
    <source>
        <dbReference type="ARBA" id="ARBA00010312"/>
    </source>
</evidence>
<gene>
    <name evidence="6" type="ORF">C7451_10364</name>
</gene>
<dbReference type="PANTHER" id="PTHR43742">
    <property type="entry name" value="TRIMETHYLAMINE-N-OXIDE REDUCTASE"/>
    <property type="match status" value="1"/>
</dbReference>
<dbReference type="GO" id="GO:0016491">
    <property type="term" value="F:oxidoreductase activity"/>
    <property type="evidence" value="ECO:0007669"/>
    <property type="project" value="InterPro"/>
</dbReference>